<feature type="domain" description="DUF58" evidence="3">
    <location>
        <begin position="216"/>
        <end position="261"/>
    </location>
</feature>
<keyword evidence="2" id="KW-0812">Transmembrane</keyword>
<dbReference type="OrthoDB" id="9812729at2"/>
<keyword evidence="2" id="KW-1133">Transmembrane helix</keyword>
<feature type="region of interest" description="Disordered" evidence="1">
    <location>
        <begin position="101"/>
        <end position="135"/>
    </location>
</feature>
<comment type="caution">
    <text evidence="4">The sequence shown here is derived from an EMBL/GenBank/DDBJ whole genome shotgun (WGS) entry which is preliminary data.</text>
</comment>
<dbReference type="PANTHER" id="PTHR34351:SF1">
    <property type="entry name" value="SLR1927 PROTEIN"/>
    <property type="match status" value="1"/>
</dbReference>
<sequence>MRRIVLPSWAPRLTPRGWTCVVLGATLAALALWINQQDLFVVACLLVVAPLVALGYVAIRPGEVGVARSFRPPIVPAGSEALVVLELRNLSMRPLDGASWRDSHGLEGDSSKKPGLGLPALDRHRPGPDTGPDSVRLEYTVTPRRRGVFPFGPLVIGRKDPFGFALREHPIGQPHDLVVTPQVTPLPRSGGAVTRGDGTVRDLLRSLNPMSDELIAREYRPGDPLRRVNWPATARHGEIMVRQEEQRSNPEARIILATTTPGVSGSGRAEPGRSRGVAGGFELAIELVASIGVHLLDAGLKVQLVETGPSQLVAGSTQNRGGLRGDAPLVCRAPGGERQLLEGLANLEPVARASVADGPRTAQAGSTDSGGGRLPTFAVLWSASEADAAELAGMRGRCEPAVAFVLESVGLPARALLRDSGWQCISLRSAREIPAAWENALARRDGETDDV</sequence>
<evidence type="ECO:0000259" key="3">
    <source>
        <dbReference type="Pfam" id="PF01882"/>
    </source>
</evidence>
<feature type="compositionally biased region" description="Basic and acidic residues" evidence="1">
    <location>
        <begin position="101"/>
        <end position="112"/>
    </location>
</feature>
<name>A0A7W8ZX41_9MICO</name>
<evidence type="ECO:0000256" key="2">
    <source>
        <dbReference type="SAM" id="Phobius"/>
    </source>
</evidence>
<reference evidence="4 5" key="1">
    <citation type="submission" date="2020-08" db="EMBL/GenBank/DDBJ databases">
        <title>Sequencing the genomes of 1000 actinobacteria strains.</title>
        <authorList>
            <person name="Klenk H.-P."/>
        </authorList>
    </citation>
    <scope>NUCLEOTIDE SEQUENCE [LARGE SCALE GENOMIC DNA]</scope>
    <source>
        <strain evidence="4 5">DSM 21065</strain>
    </source>
</reference>
<proteinExistence type="predicted"/>
<protein>
    <submittedName>
        <fullName evidence="4">Uncharacterized protein (DUF58 family)</fullName>
    </submittedName>
</protein>
<dbReference type="InterPro" id="IPR002881">
    <property type="entry name" value="DUF58"/>
</dbReference>
<evidence type="ECO:0000313" key="4">
    <source>
        <dbReference type="EMBL" id="MBB5641638.1"/>
    </source>
</evidence>
<dbReference type="Proteomes" id="UP000561726">
    <property type="component" value="Unassembled WGS sequence"/>
</dbReference>
<gene>
    <name evidence="4" type="ORF">BJ997_002186</name>
</gene>
<evidence type="ECO:0000313" key="5">
    <source>
        <dbReference type="Proteomes" id="UP000561726"/>
    </source>
</evidence>
<dbReference type="AlphaFoldDB" id="A0A7W8ZX41"/>
<dbReference type="EMBL" id="JACHBQ010000001">
    <property type="protein sequence ID" value="MBB5641638.1"/>
    <property type="molecule type" value="Genomic_DNA"/>
</dbReference>
<dbReference type="RefSeq" id="WP_052541931.1">
    <property type="nucleotide sequence ID" value="NZ_JACHBQ010000001.1"/>
</dbReference>
<feature type="transmembrane region" description="Helical" evidence="2">
    <location>
        <begin position="40"/>
        <end position="59"/>
    </location>
</feature>
<dbReference type="Pfam" id="PF01882">
    <property type="entry name" value="DUF58"/>
    <property type="match status" value="1"/>
</dbReference>
<keyword evidence="2" id="KW-0472">Membrane</keyword>
<feature type="transmembrane region" description="Helical" evidence="2">
    <location>
        <begin position="16"/>
        <end position="34"/>
    </location>
</feature>
<accession>A0A7W8ZX41</accession>
<evidence type="ECO:0000256" key="1">
    <source>
        <dbReference type="SAM" id="MobiDB-lite"/>
    </source>
</evidence>
<dbReference type="PANTHER" id="PTHR34351">
    <property type="entry name" value="SLR1927 PROTEIN-RELATED"/>
    <property type="match status" value="1"/>
</dbReference>
<organism evidence="4 5">
    <name type="scientific">Cryobacterium roopkundense</name>
    <dbReference type="NCBI Taxonomy" id="1001240"/>
    <lineage>
        <taxon>Bacteria</taxon>
        <taxon>Bacillati</taxon>
        <taxon>Actinomycetota</taxon>
        <taxon>Actinomycetes</taxon>
        <taxon>Micrococcales</taxon>
        <taxon>Microbacteriaceae</taxon>
        <taxon>Cryobacterium</taxon>
    </lineage>
</organism>